<dbReference type="OrthoDB" id="10260961at2759"/>
<sequence length="135" mass="15799">MPIQCHLQYCLWDHFKELDSMQLIRSMHLSKFVAEMVASFSLSLAILKVIDLSDSSQLTPKRIMHFRMLFETILEFPEKLVWNIFTRIAVMPEYESLRDGIVLFIRKYVADDQKSLADKFKIAKKALNNVEGVIM</sequence>
<name>A0A1S3XUY9_TOBAC</name>
<protein>
    <submittedName>
        <fullName evidence="1">Nucleolar MIF4G domain-containing protein 1 homolog isoform X1</fullName>
    </submittedName>
</protein>
<gene>
    <name evidence="1" type="primary">LOC107769026</name>
</gene>
<dbReference type="RefSeq" id="XP_016443685.1">
    <property type="nucleotide sequence ID" value="XM_016588199.1"/>
</dbReference>
<dbReference type="AlphaFoldDB" id="A0A1S3XUY9"/>
<dbReference type="InterPro" id="IPR050781">
    <property type="entry name" value="CWC22_splicing_factor"/>
</dbReference>
<evidence type="ECO:0000313" key="1">
    <source>
        <dbReference type="RefSeq" id="XP_016443685.1"/>
    </source>
</evidence>
<dbReference type="KEGG" id="nta:107769026"/>
<organism evidence="1">
    <name type="scientific">Nicotiana tabacum</name>
    <name type="common">Common tobacco</name>
    <dbReference type="NCBI Taxonomy" id="4097"/>
    <lineage>
        <taxon>Eukaryota</taxon>
        <taxon>Viridiplantae</taxon>
        <taxon>Streptophyta</taxon>
        <taxon>Embryophyta</taxon>
        <taxon>Tracheophyta</taxon>
        <taxon>Spermatophyta</taxon>
        <taxon>Magnoliopsida</taxon>
        <taxon>eudicotyledons</taxon>
        <taxon>Gunneridae</taxon>
        <taxon>Pentapetalae</taxon>
        <taxon>asterids</taxon>
        <taxon>lamiids</taxon>
        <taxon>Solanales</taxon>
        <taxon>Solanaceae</taxon>
        <taxon>Nicotianoideae</taxon>
        <taxon>Nicotianeae</taxon>
        <taxon>Nicotiana</taxon>
    </lineage>
</organism>
<accession>A0A1S3XUY9</accession>
<dbReference type="PANTHER" id="PTHR18034">
    <property type="entry name" value="CELL CYCLE CONTROL PROTEIN CWF22-RELATED"/>
    <property type="match status" value="1"/>
</dbReference>
<dbReference type="PANTHER" id="PTHR18034:SF4">
    <property type="entry name" value="NUCLEOLAR MIF4G DOMAIN-CONTAINING PROTEIN 1"/>
    <property type="match status" value="1"/>
</dbReference>
<reference evidence="1" key="1">
    <citation type="submission" date="2025-08" db="UniProtKB">
        <authorList>
            <consortium name="RefSeq"/>
        </authorList>
    </citation>
    <scope>IDENTIFICATION</scope>
</reference>
<proteinExistence type="predicted"/>